<sequence>METSPIDLQLLNEFVNEHIQNFHVRRLERLSQLSLKDLIQKNPYLFRAKNVNRASELIEQTMAAFLSSSEEKIFGDFLESLALFVAQQTSPDAHKSATSGLDLEFSKNGVYYVVSVKSGPNWGNSSQHSKLEEDFKKAQIRLRQASVKLNVVPVLGICYGKSRSVWTRGGYLKLVGQNFWALISGEKDFYIQIVEPVGYRAKEHNERYLLERDRIANKLTKDFIEHFCDERGQIDWVSLVQANSGYYDLDQIFSG</sequence>
<dbReference type="AlphaFoldDB" id="A0A7C4PR47"/>
<feature type="domain" description="Type II restriction endonuclease EcoO109IR" evidence="1">
    <location>
        <begin position="11"/>
        <end position="205"/>
    </location>
</feature>
<comment type="caution">
    <text evidence="2">The sequence shown here is derived from an EMBL/GenBank/DDBJ whole genome shotgun (WGS) entry which is preliminary data.</text>
</comment>
<organism evidence="2">
    <name type="scientific">Anaerolinea thermolimosa</name>
    <dbReference type="NCBI Taxonomy" id="229919"/>
    <lineage>
        <taxon>Bacteria</taxon>
        <taxon>Bacillati</taxon>
        <taxon>Chloroflexota</taxon>
        <taxon>Anaerolineae</taxon>
        <taxon>Anaerolineales</taxon>
        <taxon>Anaerolineaceae</taxon>
        <taxon>Anaerolinea</taxon>
    </lineage>
</organism>
<evidence type="ECO:0000259" key="1">
    <source>
        <dbReference type="Pfam" id="PF14511"/>
    </source>
</evidence>
<dbReference type="InterPro" id="IPR011335">
    <property type="entry name" value="Restrct_endonuc-II-like"/>
</dbReference>
<accession>A0A7C4PR47</accession>
<dbReference type="CDD" id="cd22345">
    <property type="entry name" value="PDDEXK_nuclease"/>
    <property type="match status" value="1"/>
</dbReference>
<evidence type="ECO:0000313" key="2">
    <source>
        <dbReference type="EMBL" id="HGS20710.1"/>
    </source>
</evidence>
<protein>
    <submittedName>
        <fullName evidence="2">Cytosolic protein</fullName>
    </submittedName>
</protein>
<reference evidence="2" key="1">
    <citation type="journal article" date="2020" name="mSystems">
        <title>Genome- and Community-Level Interaction Insights into Carbon Utilization and Element Cycling Functions of Hydrothermarchaeota in Hydrothermal Sediment.</title>
        <authorList>
            <person name="Zhou Z."/>
            <person name="Liu Y."/>
            <person name="Xu W."/>
            <person name="Pan J."/>
            <person name="Luo Z.H."/>
            <person name="Li M."/>
        </authorList>
    </citation>
    <scope>NUCLEOTIDE SEQUENCE [LARGE SCALE GENOMIC DNA]</scope>
    <source>
        <strain evidence="2">SpSt-573</strain>
    </source>
</reference>
<proteinExistence type="predicted"/>
<name>A0A7C4PR47_9CHLR</name>
<dbReference type="Pfam" id="PF14511">
    <property type="entry name" value="RE_EcoO109I"/>
    <property type="match status" value="1"/>
</dbReference>
<dbReference type="EMBL" id="DSYK01000127">
    <property type="protein sequence ID" value="HGS20710.1"/>
    <property type="molecule type" value="Genomic_DNA"/>
</dbReference>
<gene>
    <name evidence="2" type="ORF">ENT37_02445</name>
</gene>
<dbReference type="InterPro" id="IPR032793">
    <property type="entry name" value="RE_EcoO109IR"/>
</dbReference>
<dbReference type="SUPFAM" id="SSF52980">
    <property type="entry name" value="Restriction endonuclease-like"/>
    <property type="match status" value="1"/>
</dbReference>